<evidence type="ECO:0000313" key="2">
    <source>
        <dbReference type="EMBL" id="MCB7481759.1"/>
    </source>
</evidence>
<gene>
    <name evidence="2" type="ORF">LGQ90_10845</name>
</gene>
<accession>A0A9X1RYJ1</accession>
<proteinExistence type="predicted"/>
<evidence type="ECO:0000313" key="3">
    <source>
        <dbReference type="Proteomes" id="UP001139414"/>
    </source>
</evidence>
<feature type="compositionally biased region" description="Polar residues" evidence="1">
    <location>
        <begin position="51"/>
        <end position="62"/>
    </location>
</feature>
<comment type="caution">
    <text evidence="2">The sequence shown here is derived from an EMBL/GenBank/DDBJ whole genome shotgun (WGS) entry which is preliminary data.</text>
</comment>
<organism evidence="2 3">
    <name type="scientific">Christiangramia sediminis</name>
    <dbReference type="NCBI Taxonomy" id="2881336"/>
    <lineage>
        <taxon>Bacteria</taxon>
        <taxon>Pseudomonadati</taxon>
        <taxon>Bacteroidota</taxon>
        <taxon>Flavobacteriia</taxon>
        <taxon>Flavobacteriales</taxon>
        <taxon>Flavobacteriaceae</taxon>
        <taxon>Christiangramia</taxon>
    </lineage>
</organism>
<evidence type="ECO:0000256" key="1">
    <source>
        <dbReference type="SAM" id="MobiDB-lite"/>
    </source>
</evidence>
<dbReference type="AlphaFoldDB" id="A0A9X1RYJ1"/>
<sequence>MKAKISNFFKVYFAVFLACLYLLAPLNEEILSFLHKSIHQLEERQSNIDIQSPSDHSISHTHSFFAPNEHSPNENSHQHKHLPSHDHQILELINKVFKISPEKQQLPEEYQKKNYDKHFPKDSYRLLYSFEKIVERKRTYFLKSYFFKLEIPDPPPQILLT</sequence>
<protein>
    <submittedName>
        <fullName evidence="2">Uncharacterized protein</fullName>
    </submittedName>
</protein>
<dbReference type="RefSeq" id="WP_229341021.1">
    <property type="nucleotide sequence ID" value="NZ_JAJBZG010000005.1"/>
</dbReference>
<reference evidence="2" key="1">
    <citation type="submission" date="2021-10" db="EMBL/GenBank/DDBJ databases">
        <title>Gramella sp. ASW11-100T, isolated from marine sediment.</title>
        <authorList>
            <person name="Xia C."/>
        </authorList>
    </citation>
    <scope>NUCLEOTIDE SEQUENCE</scope>
    <source>
        <strain evidence="2">ASW11-100</strain>
    </source>
</reference>
<feature type="region of interest" description="Disordered" evidence="1">
    <location>
        <begin position="51"/>
        <end position="82"/>
    </location>
</feature>
<dbReference type="Proteomes" id="UP001139414">
    <property type="component" value="Unassembled WGS sequence"/>
</dbReference>
<dbReference type="EMBL" id="JAJBZG010000005">
    <property type="protein sequence ID" value="MCB7481759.1"/>
    <property type="molecule type" value="Genomic_DNA"/>
</dbReference>
<keyword evidence="3" id="KW-1185">Reference proteome</keyword>
<name>A0A9X1RYJ1_9FLAO</name>